<evidence type="ECO:0000256" key="8">
    <source>
        <dbReference type="ARBA" id="ARBA00023136"/>
    </source>
</evidence>
<organism evidence="11 12">
    <name type="scientific">endosymbiont of Escarpia spicata</name>
    <dbReference type="NCBI Taxonomy" id="2200908"/>
    <lineage>
        <taxon>Bacteria</taxon>
        <taxon>Pseudomonadati</taxon>
        <taxon>Pseudomonadota</taxon>
        <taxon>Gammaproteobacteria</taxon>
        <taxon>sulfur-oxidizing symbionts</taxon>
    </lineage>
</organism>
<evidence type="ECO:0000313" key="12">
    <source>
        <dbReference type="Proteomes" id="UP000254771"/>
    </source>
</evidence>
<evidence type="ECO:0000256" key="4">
    <source>
        <dbReference type="ARBA" id="ARBA00022692"/>
    </source>
</evidence>
<dbReference type="EMBL" id="QFXE01000021">
    <property type="protein sequence ID" value="RDH81961.1"/>
    <property type="molecule type" value="Genomic_DNA"/>
</dbReference>
<evidence type="ECO:0000256" key="1">
    <source>
        <dbReference type="ARBA" id="ARBA00004167"/>
    </source>
</evidence>
<dbReference type="GO" id="GO:0008320">
    <property type="term" value="F:protein transmembrane transporter activity"/>
    <property type="evidence" value="ECO:0007669"/>
    <property type="project" value="UniProtKB-UniRule"/>
</dbReference>
<dbReference type="GO" id="GO:0033281">
    <property type="term" value="C:TAT protein transport complex"/>
    <property type="evidence" value="ECO:0007669"/>
    <property type="project" value="UniProtKB-UniRule"/>
</dbReference>
<accession>A0A370DAQ6</accession>
<dbReference type="Pfam" id="PF02416">
    <property type="entry name" value="TatA_B_E"/>
    <property type="match status" value="1"/>
</dbReference>
<evidence type="ECO:0000256" key="6">
    <source>
        <dbReference type="ARBA" id="ARBA00022989"/>
    </source>
</evidence>
<dbReference type="GO" id="GO:0043953">
    <property type="term" value="P:protein transport by the Tat complex"/>
    <property type="evidence" value="ECO:0007669"/>
    <property type="project" value="UniProtKB-UniRule"/>
</dbReference>
<evidence type="ECO:0000256" key="7">
    <source>
        <dbReference type="ARBA" id="ARBA00023010"/>
    </source>
</evidence>
<evidence type="ECO:0000256" key="9">
    <source>
        <dbReference type="HAMAP-Rule" id="MF_00237"/>
    </source>
</evidence>
<gene>
    <name evidence="9 11" type="primary">tatB</name>
    <name evidence="11" type="ORF">DIZ78_16105</name>
</gene>
<comment type="function">
    <text evidence="9">Part of the twin-arginine translocation (Tat) system that transports large folded proteins containing a characteristic twin-arginine motif in their signal peptide across membranes. Together with TatC, TatB is part of a receptor directly interacting with Tat signal peptides. TatB may form an oligomeric binding site that transiently accommodates folded Tat precursor proteins before their translocation.</text>
</comment>
<protein>
    <recommendedName>
        <fullName evidence="9">Sec-independent protein translocase protein TatB</fullName>
    </recommendedName>
</protein>
<dbReference type="HAMAP" id="MF_00237">
    <property type="entry name" value="TatB"/>
    <property type="match status" value="1"/>
</dbReference>
<dbReference type="Proteomes" id="UP000254771">
    <property type="component" value="Unassembled WGS sequence"/>
</dbReference>
<keyword evidence="8 9" id="KW-0472">Membrane</keyword>
<proteinExistence type="inferred from homology"/>
<comment type="caution">
    <text evidence="11">The sequence shown here is derived from an EMBL/GenBank/DDBJ whole genome shotgun (WGS) entry which is preliminary data.</text>
</comment>
<evidence type="ECO:0000256" key="3">
    <source>
        <dbReference type="ARBA" id="ARBA00022475"/>
    </source>
</evidence>
<dbReference type="PRINTS" id="PR01506">
    <property type="entry name" value="TATBPROTEIN"/>
</dbReference>
<reference evidence="11 12" key="1">
    <citation type="journal article" date="2018" name="ISME J.">
        <title>Endosymbiont genomes yield clues of tubeworm success.</title>
        <authorList>
            <person name="Li Y."/>
            <person name="Liles M.R."/>
            <person name="Halanych K.M."/>
        </authorList>
    </citation>
    <scope>NUCLEOTIDE SEQUENCE [LARGE SCALE GENOMIC DNA]</scope>
    <source>
        <strain evidence="11">A1462</strain>
    </source>
</reference>
<dbReference type="PANTHER" id="PTHR33162">
    <property type="entry name" value="SEC-INDEPENDENT PROTEIN TRANSLOCASE PROTEIN TATA, CHLOROPLASTIC"/>
    <property type="match status" value="1"/>
</dbReference>
<evidence type="ECO:0000256" key="2">
    <source>
        <dbReference type="ARBA" id="ARBA00022448"/>
    </source>
</evidence>
<keyword evidence="12" id="KW-1185">Reference proteome</keyword>
<sequence length="110" mass="12444">MFDIGFWELGIIALVALVVIGPERLPKVARVAGHWLGRGRRFVANVKADIDKEIKADELKQILEKQMSNPLEEIVEDTRKDLYDVERSASKSLNDAKNTLEDREIPGTDK</sequence>
<keyword evidence="2 9" id="KW-0813">Transport</keyword>
<keyword evidence="3 9" id="KW-1003">Cell membrane</keyword>
<keyword evidence="7 9" id="KW-0811">Translocation</keyword>
<comment type="subcellular location">
    <subcellularLocation>
        <location evidence="9">Cell membrane</location>
        <topology evidence="9">Single-pass membrane protein</topology>
    </subcellularLocation>
    <subcellularLocation>
        <location evidence="1">Membrane</location>
        <topology evidence="1">Single-pass membrane protein</topology>
    </subcellularLocation>
</comment>
<dbReference type="NCBIfam" id="TIGR01410">
    <property type="entry name" value="tatB"/>
    <property type="match status" value="1"/>
</dbReference>
<evidence type="ECO:0000256" key="10">
    <source>
        <dbReference type="SAM" id="Phobius"/>
    </source>
</evidence>
<dbReference type="InterPro" id="IPR003369">
    <property type="entry name" value="TatA/B/E"/>
</dbReference>
<dbReference type="Gene3D" id="1.20.5.3310">
    <property type="match status" value="1"/>
</dbReference>
<dbReference type="PANTHER" id="PTHR33162:SF1">
    <property type="entry name" value="SEC-INDEPENDENT PROTEIN TRANSLOCASE PROTEIN TATA, CHLOROPLASTIC"/>
    <property type="match status" value="1"/>
</dbReference>
<dbReference type="InterPro" id="IPR018448">
    <property type="entry name" value="TatB"/>
</dbReference>
<dbReference type="AlphaFoldDB" id="A0A370DAQ6"/>
<keyword evidence="4 9" id="KW-0812">Transmembrane</keyword>
<evidence type="ECO:0000313" key="11">
    <source>
        <dbReference type="EMBL" id="RDH81961.1"/>
    </source>
</evidence>
<comment type="subunit">
    <text evidence="9">The Tat system comprises two distinct complexes: a TatABC complex, containing multiple copies of TatA, TatB and TatC subunits, and a separate TatA complex, containing only TatA subunits. Substrates initially bind to the TatABC complex, which probably triggers association of the separate TatA complex to form the active translocon.</text>
</comment>
<keyword evidence="5 9" id="KW-0653">Protein transport</keyword>
<evidence type="ECO:0000256" key="5">
    <source>
        <dbReference type="ARBA" id="ARBA00022927"/>
    </source>
</evidence>
<comment type="similarity">
    <text evidence="9">Belongs to the TatB family.</text>
</comment>
<name>A0A370DAQ6_9GAMM</name>
<keyword evidence="6 9" id="KW-1133">Transmembrane helix</keyword>
<feature type="transmembrane region" description="Helical" evidence="10">
    <location>
        <begin position="6"/>
        <end position="22"/>
    </location>
</feature>